<feature type="non-terminal residue" evidence="2">
    <location>
        <position position="199"/>
    </location>
</feature>
<organism evidence="2">
    <name type="scientific">candidate division WOR-3 bacterium</name>
    <dbReference type="NCBI Taxonomy" id="2052148"/>
    <lineage>
        <taxon>Bacteria</taxon>
        <taxon>Bacteria division WOR-3</taxon>
    </lineage>
</organism>
<dbReference type="Pfam" id="PF00970">
    <property type="entry name" value="FAD_binding_6"/>
    <property type="match status" value="1"/>
</dbReference>
<proteinExistence type="predicted"/>
<name>A0A7C5I4S8_UNCW3</name>
<protein>
    <recommendedName>
        <fullName evidence="1">FAD-binding FR-type domain-containing protein</fullName>
    </recommendedName>
</protein>
<reference evidence="2" key="1">
    <citation type="journal article" date="2020" name="mSystems">
        <title>Genome- and Community-Level Interaction Insights into Carbon Utilization and Element Cycling Functions of Hydrothermarchaeota in Hydrothermal Sediment.</title>
        <authorList>
            <person name="Zhou Z."/>
            <person name="Liu Y."/>
            <person name="Xu W."/>
            <person name="Pan J."/>
            <person name="Luo Z.H."/>
            <person name="Li M."/>
        </authorList>
    </citation>
    <scope>NUCLEOTIDE SEQUENCE [LARGE SCALE GENOMIC DNA]</scope>
    <source>
        <strain evidence="2">HyVt-94</strain>
    </source>
</reference>
<dbReference type="AlphaFoldDB" id="A0A7C5I4S8"/>
<evidence type="ECO:0000313" key="2">
    <source>
        <dbReference type="EMBL" id="HHF58310.1"/>
    </source>
</evidence>
<dbReference type="SUPFAM" id="SSF63380">
    <property type="entry name" value="Riboflavin synthase domain-like"/>
    <property type="match status" value="1"/>
</dbReference>
<feature type="domain" description="FAD-binding FR-type" evidence="1">
    <location>
        <begin position="1"/>
        <end position="98"/>
    </location>
</feature>
<dbReference type="SUPFAM" id="SSF52343">
    <property type="entry name" value="Ferredoxin reductase-like, C-terminal NADP-linked domain"/>
    <property type="match status" value="1"/>
</dbReference>
<gene>
    <name evidence="2" type="ORF">ENL41_02675</name>
</gene>
<dbReference type="Proteomes" id="UP000886014">
    <property type="component" value="Unassembled WGS sequence"/>
</dbReference>
<sequence>MQLLRPRIIDKIIFSKNLFLLVLENLSTEPLSPGQFFAIKVTDSFTPLLRRPFSIFDTQKANISFLIQVKGKGTKLLKDKKIGDVLDILGPLGKPYPSIETPFLIAGGTGIAPLNFYARFNKIKGALWGLRTKPNPRLVELIKNNIPALEITTEDGSSGRKGLVTDYIPLNHKNYLVCGPIPMIEKILQILPEERTWVS</sequence>
<dbReference type="InterPro" id="IPR017927">
    <property type="entry name" value="FAD-bd_FR_type"/>
</dbReference>
<dbReference type="PANTHER" id="PTHR43513:SF3">
    <property type="entry name" value="DIHYDROOROTATE DEHYDROGENASE B (NAD(+)), ELECTRON TRANSFER SUBUNIT-RELATED"/>
    <property type="match status" value="1"/>
</dbReference>
<dbReference type="InterPro" id="IPR039261">
    <property type="entry name" value="FNR_nucleotide-bd"/>
</dbReference>
<evidence type="ECO:0000259" key="1">
    <source>
        <dbReference type="PROSITE" id="PS51384"/>
    </source>
</evidence>
<dbReference type="EMBL" id="DRTV01000191">
    <property type="protein sequence ID" value="HHF58310.1"/>
    <property type="molecule type" value="Genomic_DNA"/>
</dbReference>
<dbReference type="Gene3D" id="3.40.50.80">
    <property type="entry name" value="Nucleotide-binding domain of ferredoxin-NADP reductase (FNR) module"/>
    <property type="match status" value="1"/>
</dbReference>
<dbReference type="PANTHER" id="PTHR43513">
    <property type="entry name" value="DIHYDROOROTATE DEHYDROGENASE B (NAD(+)), ELECTRON TRANSFER SUBUNIT"/>
    <property type="match status" value="1"/>
</dbReference>
<accession>A0A7C5I4S8</accession>
<dbReference type="PROSITE" id="PS51384">
    <property type="entry name" value="FAD_FR"/>
    <property type="match status" value="1"/>
</dbReference>
<dbReference type="InterPro" id="IPR050353">
    <property type="entry name" value="PyrK_electron_transfer"/>
</dbReference>
<dbReference type="InterPro" id="IPR017938">
    <property type="entry name" value="Riboflavin_synthase-like_b-brl"/>
</dbReference>
<comment type="caution">
    <text evidence="2">The sequence shown here is derived from an EMBL/GenBank/DDBJ whole genome shotgun (WGS) entry which is preliminary data.</text>
</comment>
<dbReference type="GO" id="GO:0016491">
    <property type="term" value="F:oxidoreductase activity"/>
    <property type="evidence" value="ECO:0007669"/>
    <property type="project" value="InterPro"/>
</dbReference>
<dbReference type="InterPro" id="IPR008333">
    <property type="entry name" value="Cbr1-like_FAD-bd_dom"/>
</dbReference>
<dbReference type="Gene3D" id="2.40.30.10">
    <property type="entry name" value="Translation factors"/>
    <property type="match status" value="1"/>
</dbReference>